<dbReference type="AlphaFoldDB" id="A0A3L9ZJI5"/>
<proteinExistence type="predicted"/>
<keyword evidence="2" id="KW-1185">Reference proteome</keyword>
<dbReference type="Proteomes" id="UP000280368">
    <property type="component" value="Unassembled WGS sequence"/>
</dbReference>
<gene>
    <name evidence="1" type="ORF">BC961_2957</name>
</gene>
<comment type="caution">
    <text evidence="1">The sequence shown here is derived from an EMBL/GenBank/DDBJ whole genome shotgun (WGS) entry which is preliminary data.</text>
</comment>
<dbReference type="EMBL" id="REFH01000013">
    <property type="protein sequence ID" value="RMA72554.1"/>
    <property type="molecule type" value="Genomic_DNA"/>
</dbReference>
<sequence>MKQLLILLIISFILSCNGQEKKDCIPIKGKSQIKIEEITHYSYIESEPERDYIFGEDRICEYDSKGNLIKESVVLNNNEKDTAIVVSQLFYKNNLLVKNNRFSALRGGVKNKEWIYEYENNNKLKKEIFKNIENDKEILDKTCFYVDYSYETNKEIQTIFRYDEDSKTFNFSHRVENILNQNNKVTEEISIDNENKIYEKNKLEYNSKNQLVRHSHEGSYSAYEFRYEYDQNGNVTKKTAVSNPDEITLITYKYDCNNNWIEKTEENNNISTDDKSTKESKTLIKRKITYY</sequence>
<dbReference type="Gene3D" id="2.180.10.10">
    <property type="entry name" value="RHS repeat-associated core"/>
    <property type="match status" value="1"/>
</dbReference>
<evidence type="ECO:0008006" key="3">
    <source>
        <dbReference type="Google" id="ProtNLM"/>
    </source>
</evidence>
<dbReference type="PROSITE" id="PS51257">
    <property type="entry name" value="PROKAR_LIPOPROTEIN"/>
    <property type="match status" value="1"/>
</dbReference>
<reference evidence="1 2" key="1">
    <citation type="submission" date="2018-10" db="EMBL/GenBank/DDBJ databases">
        <title>Genomic Encyclopedia of Archaeal and Bacterial Type Strains, Phase II (KMG-II): from individual species to whole genera.</title>
        <authorList>
            <person name="Goeker M."/>
        </authorList>
    </citation>
    <scope>NUCLEOTIDE SEQUENCE [LARGE SCALE GENOMIC DNA]</scope>
    <source>
        <strain evidence="1 2">DSM 19727</strain>
    </source>
</reference>
<organism evidence="1 2">
    <name type="scientific">Flavobacterium weaverense</name>
    <dbReference type="NCBI Taxonomy" id="271156"/>
    <lineage>
        <taxon>Bacteria</taxon>
        <taxon>Pseudomonadati</taxon>
        <taxon>Bacteroidota</taxon>
        <taxon>Flavobacteriia</taxon>
        <taxon>Flavobacteriales</taxon>
        <taxon>Flavobacteriaceae</taxon>
        <taxon>Flavobacterium</taxon>
    </lineage>
</organism>
<evidence type="ECO:0000313" key="1">
    <source>
        <dbReference type="EMBL" id="RMA72554.1"/>
    </source>
</evidence>
<protein>
    <recommendedName>
        <fullName evidence="3">YD repeat-containing protein</fullName>
    </recommendedName>
</protein>
<evidence type="ECO:0000313" key="2">
    <source>
        <dbReference type="Proteomes" id="UP000280368"/>
    </source>
</evidence>
<accession>A0A3L9ZJI5</accession>
<name>A0A3L9ZJI5_9FLAO</name>